<organism evidence="4 5">
    <name type="scientific">Thalassiosira oceanica</name>
    <name type="common">Marine diatom</name>
    <dbReference type="NCBI Taxonomy" id="159749"/>
    <lineage>
        <taxon>Eukaryota</taxon>
        <taxon>Sar</taxon>
        <taxon>Stramenopiles</taxon>
        <taxon>Ochrophyta</taxon>
        <taxon>Bacillariophyta</taxon>
        <taxon>Coscinodiscophyceae</taxon>
        <taxon>Thalassiosirophycidae</taxon>
        <taxon>Thalassiosirales</taxon>
        <taxon>Thalassiosiraceae</taxon>
        <taxon>Thalassiosira</taxon>
    </lineage>
</organism>
<feature type="domain" description="EF-hand" evidence="3">
    <location>
        <begin position="103"/>
        <end position="138"/>
    </location>
</feature>
<sequence>MDANQPTSGNFMITPEQWADAMNYVLGRDLPDVKWLSLQHLVAPAESRSLDVDQQTRDVLLRNHEALIKVFNFLDADRDGKLDREEFCSGIHEVSKRNPEIAILLGNVEALFDSLDEDGNGTIELIEFERAFQAVNVPYKVAVMLQFDRDGSGTIDREEFRSGLRLLDARMMRSKSDEEIDEMFDKLDIDGDGELELHEFEHFVNEYYPH</sequence>
<name>K0SX12_THAOC</name>
<dbReference type="InterPro" id="IPR011992">
    <property type="entry name" value="EF-hand-dom_pair"/>
</dbReference>
<reference evidence="4 5" key="1">
    <citation type="journal article" date="2012" name="Genome Biol.">
        <title>Genome and low-iron response of an oceanic diatom adapted to chronic iron limitation.</title>
        <authorList>
            <person name="Lommer M."/>
            <person name="Specht M."/>
            <person name="Roy A.S."/>
            <person name="Kraemer L."/>
            <person name="Andreson R."/>
            <person name="Gutowska M.A."/>
            <person name="Wolf J."/>
            <person name="Bergner S.V."/>
            <person name="Schilhabel M.B."/>
            <person name="Klostermeier U.C."/>
            <person name="Beiko R.G."/>
            <person name="Rosenstiel P."/>
            <person name="Hippler M."/>
            <person name="Laroche J."/>
        </authorList>
    </citation>
    <scope>NUCLEOTIDE SEQUENCE [LARGE SCALE GENOMIC DNA]</scope>
    <source>
        <strain evidence="4 5">CCMP1005</strain>
    </source>
</reference>
<dbReference type="Gene3D" id="1.10.238.10">
    <property type="entry name" value="EF-hand"/>
    <property type="match status" value="2"/>
</dbReference>
<evidence type="ECO:0000259" key="3">
    <source>
        <dbReference type="PROSITE" id="PS50222"/>
    </source>
</evidence>
<feature type="domain" description="EF-hand" evidence="3">
    <location>
        <begin position="142"/>
        <end position="170"/>
    </location>
</feature>
<evidence type="ECO:0000313" key="5">
    <source>
        <dbReference type="Proteomes" id="UP000266841"/>
    </source>
</evidence>
<keyword evidence="1" id="KW-0677">Repeat</keyword>
<dbReference type="InterPro" id="IPR018247">
    <property type="entry name" value="EF_Hand_1_Ca_BS"/>
</dbReference>
<evidence type="ECO:0000256" key="1">
    <source>
        <dbReference type="ARBA" id="ARBA00022737"/>
    </source>
</evidence>
<proteinExistence type="predicted"/>
<dbReference type="PANTHER" id="PTHR23050">
    <property type="entry name" value="CALCIUM BINDING PROTEIN"/>
    <property type="match status" value="1"/>
</dbReference>
<dbReference type="CDD" id="cd00051">
    <property type="entry name" value="EFh"/>
    <property type="match status" value="1"/>
</dbReference>
<feature type="domain" description="EF-hand" evidence="3">
    <location>
        <begin position="175"/>
        <end position="210"/>
    </location>
</feature>
<dbReference type="SMART" id="SM00054">
    <property type="entry name" value="EFh"/>
    <property type="match status" value="4"/>
</dbReference>
<dbReference type="EMBL" id="AGNL01018660">
    <property type="protein sequence ID" value="EJK62732.1"/>
    <property type="molecule type" value="Genomic_DNA"/>
</dbReference>
<keyword evidence="2" id="KW-0106">Calcium</keyword>
<comment type="caution">
    <text evidence="4">The sequence shown here is derived from an EMBL/GenBank/DDBJ whole genome shotgun (WGS) entry which is preliminary data.</text>
</comment>
<gene>
    <name evidence="4" type="ORF">THAOC_16643</name>
</gene>
<protein>
    <recommendedName>
        <fullName evidence="3">EF-hand domain-containing protein</fullName>
    </recommendedName>
</protein>
<dbReference type="OrthoDB" id="203995at2759"/>
<dbReference type="PROSITE" id="PS50222">
    <property type="entry name" value="EF_HAND_2"/>
    <property type="match status" value="4"/>
</dbReference>
<evidence type="ECO:0000313" key="4">
    <source>
        <dbReference type="EMBL" id="EJK62732.1"/>
    </source>
</evidence>
<dbReference type="OMA" id="MITPEQW"/>
<dbReference type="InterPro" id="IPR002048">
    <property type="entry name" value="EF_hand_dom"/>
</dbReference>
<dbReference type="Pfam" id="PF13499">
    <property type="entry name" value="EF-hand_7"/>
    <property type="match status" value="2"/>
</dbReference>
<dbReference type="PROSITE" id="PS00018">
    <property type="entry name" value="EF_HAND_1"/>
    <property type="match status" value="4"/>
</dbReference>
<accession>K0SX12</accession>
<feature type="domain" description="EF-hand" evidence="3">
    <location>
        <begin position="62"/>
        <end position="97"/>
    </location>
</feature>
<keyword evidence="5" id="KW-1185">Reference proteome</keyword>
<dbReference type="InterPro" id="IPR050145">
    <property type="entry name" value="Centrin_CML-like"/>
</dbReference>
<dbReference type="SUPFAM" id="SSF47473">
    <property type="entry name" value="EF-hand"/>
    <property type="match status" value="1"/>
</dbReference>
<dbReference type="Proteomes" id="UP000266841">
    <property type="component" value="Unassembled WGS sequence"/>
</dbReference>
<dbReference type="GO" id="GO:0005509">
    <property type="term" value="F:calcium ion binding"/>
    <property type="evidence" value="ECO:0007669"/>
    <property type="project" value="InterPro"/>
</dbReference>
<evidence type="ECO:0000256" key="2">
    <source>
        <dbReference type="ARBA" id="ARBA00022837"/>
    </source>
</evidence>
<dbReference type="AlphaFoldDB" id="K0SX12"/>